<keyword evidence="2 5" id="KW-0812">Transmembrane</keyword>
<feature type="transmembrane region" description="Helical" evidence="5">
    <location>
        <begin position="251"/>
        <end position="270"/>
    </location>
</feature>
<dbReference type="PANTHER" id="PTHR22911">
    <property type="entry name" value="ACYL-MALONYL CONDENSING ENZYME-RELATED"/>
    <property type="match status" value="1"/>
</dbReference>
<feature type="transmembrane region" description="Helical" evidence="5">
    <location>
        <begin position="194"/>
        <end position="215"/>
    </location>
</feature>
<dbReference type="AlphaFoldDB" id="A0A0M5KYX4"/>
<evidence type="ECO:0000256" key="5">
    <source>
        <dbReference type="SAM" id="Phobius"/>
    </source>
</evidence>
<evidence type="ECO:0000313" key="7">
    <source>
        <dbReference type="EMBL" id="ALE02740.1"/>
    </source>
</evidence>
<dbReference type="SUPFAM" id="SSF103481">
    <property type="entry name" value="Multidrug resistance efflux transporter EmrE"/>
    <property type="match status" value="2"/>
</dbReference>
<feature type="transmembrane region" description="Helical" evidence="5">
    <location>
        <begin position="55"/>
        <end position="78"/>
    </location>
</feature>
<sequence>MINRLLNELQIIQFFNLQSPQTKAIILNISSIVLFSIMVIFIRKASESLHILEVVFFRNLLALIVMLPIIKSIGLAAIKMNNTRLFFMRGFVGAIGMIAGFTCLTLIPLAQATAISFSQPLFITIGATIFLGEIIKARRIAAIIVGIIGMLIIVQPGFNSLSLGIILAIISALALSVNALIVKKLTLTDTPHAIIIWMVVMLIPITLIPAIPVWEWPSLEAWLYLWGIAILGTLAHFSWTKSYAMADITSLEPIGFIKLPIMALLGWMIFSEIPGTWTWVGGLIIFMSTIYISQREAKASGSHKPNKGAQEPKL</sequence>
<dbReference type="PANTHER" id="PTHR22911:SF6">
    <property type="entry name" value="SOLUTE CARRIER FAMILY 35 MEMBER G1"/>
    <property type="match status" value="1"/>
</dbReference>
<dbReference type="GO" id="GO:0016020">
    <property type="term" value="C:membrane"/>
    <property type="evidence" value="ECO:0007669"/>
    <property type="project" value="UniProtKB-SubCell"/>
</dbReference>
<evidence type="ECO:0000256" key="4">
    <source>
        <dbReference type="ARBA" id="ARBA00023136"/>
    </source>
</evidence>
<gene>
    <name evidence="7" type="ORF">W908_05770</name>
</gene>
<dbReference type="KEGG" id="tsn:W908_05770"/>
<dbReference type="EMBL" id="CP006911">
    <property type="protein sequence ID" value="ALE02740.1"/>
    <property type="molecule type" value="Genomic_DNA"/>
</dbReference>
<proteinExistence type="predicted"/>
<reference evidence="7 8" key="1">
    <citation type="journal article" date="2015" name="Genome Announc.">
        <title>Genome Sequence of 'Candidatus Thioglobus singularis' Strain PS1, a Mixotroph from the SUP05 Clade of Marine Gammaproteobacteria.</title>
        <authorList>
            <person name="Marshall K.T."/>
            <person name="Morris R.M."/>
        </authorList>
    </citation>
    <scope>NUCLEOTIDE SEQUENCE [LARGE SCALE GENOMIC DNA]</scope>
    <source>
        <strain evidence="7 8">PS1</strain>
    </source>
</reference>
<feature type="transmembrane region" description="Helical" evidence="5">
    <location>
        <begin position="164"/>
        <end position="182"/>
    </location>
</feature>
<feature type="transmembrane region" description="Helical" evidence="5">
    <location>
        <begin position="90"/>
        <end position="111"/>
    </location>
</feature>
<evidence type="ECO:0000256" key="2">
    <source>
        <dbReference type="ARBA" id="ARBA00022692"/>
    </source>
</evidence>
<keyword evidence="3 5" id="KW-1133">Transmembrane helix</keyword>
<keyword evidence="8" id="KW-1185">Reference proteome</keyword>
<evidence type="ECO:0000256" key="1">
    <source>
        <dbReference type="ARBA" id="ARBA00004141"/>
    </source>
</evidence>
<comment type="subcellular location">
    <subcellularLocation>
        <location evidence="1">Membrane</location>
        <topology evidence="1">Multi-pass membrane protein</topology>
    </subcellularLocation>
</comment>
<dbReference type="Pfam" id="PF00892">
    <property type="entry name" value="EamA"/>
    <property type="match status" value="2"/>
</dbReference>
<dbReference type="Proteomes" id="UP000068905">
    <property type="component" value="Chromosome"/>
</dbReference>
<keyword evidence="4 5" id="KW-0472">Membrane</keyword>
<feature type="transmembrane region" description="Helical" evidence="5">
    <location>
        <begin position="24"/>
        <end position="43"/>
    </location>
</feature>
<evidence type="ECO:0000313" key="8">
    <source>
        <dbReference type="Proteomes" id="UP000068905"/>
    </source>
</evidence>
<dbReference type="InterPro" id="IPR037185">
    <property type="entry name" value="EmrE-like"/>
</dbReference>
<name>A0A0M5KYX4_9GAMM</name>
<feature type="domain" description="EamA" evidence="6">
    <location>
        <begin position="163"/>
        <end position="293"/>
    </location>
</feature>
<protein>
    <recommendedName>
        <fullName evidence="6">EamA domain-containing protein</fullName>
    </recommendedName>
</protein>
<feature type="domain" description="EamA" evidence="6">
    <location>
        <begin position="23"/>
        <end position="154"/>
    </location>
</feature>
<dbReference type="InterPro" id="IPR000620">
    <property type="entry name" value="EamA_dom"/>
</dbReference>
<organism evidence="7 8">
    <name type="scientific">Candidatus Pseudothioglobus singularis PS1</name>
    <dbReference type="NCBI Taxonomy" id="1125411"/>
    <lineage>
        <taxon>Bacteria</taxon>
        <taxon>Pseudomonadati</taxon>
        <taxon>Pseudomonadota</taxon>
        <taxon>Gammaproteobacteria</taxon>
        <taxon>Candidatus Pseudothioglobaceae</taxon>
        <taxon>Candidatus Pseudothioglobus</taxon>
    </lineage>
</organism>
<feature type="transmembrane region" description="Helical" evidence="5">
    <location>
        <begin position="140"/>
        <end position="158"/>
    </location>
</feature>
<feature type="transmembrane region" description="Helical" evidence="5">
    <location>
        <begin position="221"/>
        <end position="239"/>
    </location>
</feature>
<feature type="transmembrane region" description="Helical" evidence="5">
    <location>
        <begin position="117"/>
        <end position="135"/>
    </location>
</feature>
<dbReference type="STRING" id="1125411.W908_05770"/>
<feature type="transmembrane region" description="Helical" evidence="5">
    <location>
        <begin position="276"/>
        <end position="293"/>
    </location>
</feature>
<evidence type="ECO:0000256" key="3">
    <source>
        <dbReference type="ARBA" id="ARBA00022989"/>
    </source>
</evidence>
<evidence type="ECO:0000259" key="6">
    <source>
        <dbReference type="Pfam" id="PF00892"/>
    </source>
</evidence>
<accession>A0A0M5KYX4</accession>